<organism evidence="1 2">
    <name type="scientific">Ramlibacter monticola</name>
    <dbReference type="NCBI Taxonomy" id="1926872"/>
    <lineage>
        <taxon>Bacteria</taxon>
        <taxon>Pseudomonadati</taxon>
        <taxon>Pseudomonadota</taxon>
        <taxon>Betaproteobacteria</taxon>
        <taxon>Burkholderiales</taxon>
        <taxon>Comamonadaceae</taxon>
        <taxon>Ramlibacter</taxon>
    </lineage>
</organism>
<comment type="caution">
    <text evidence="1">The sequence shown here is derived from an EMBL/GenBank/DDBJ whole genome shotgun (WGS) entry which is preliminary data.</text>
</comment>
<dbReference type="Gene3D" id="2.60.120.560">
    <property type="entry name" value="Exo-inulinase, domain 1"/>
    <property type="match status" value="1"/>
</dbReference>
<evidence type="ECO:0008006" key="3">
    <source>
        <dbReference type="Google" id="ProtNLM"/>
    </source>
</evidence>
<sequence>MKQSIIGIAAATAAAWVGAQSIRFDSEPTGAAPAGWTCGVTGHGSPRWTVEPGQAGGRVLLQSGNGTFPWCVRSGTAVADGFVEARFQPISGRQDQAGGVVWRWKDGDNYYVARANALENNVSLYYTEHGSRKTLKYVDAPVARGQPHTLRVEFAGDQIAVWLDGTRYIDMRDAHIAGPGAVGVWTKADSVTAFSEFSYGRAAR</sequence>
<keyword evidence="2" id="KW-1185">Reference proteome</keyword>
<dbReference type="RefSeq" id="WP_201673989.1">
    <property type="nucleotide sequence ID" value="NZ_JAEQNE010000002.1"/>
</dbReference>
<protein>
    <recommendedName>
        <fullName evidence="3">DUF1080 domain-containing protein</fullName>
    </recommendedName>
</protein>
<dbReference type="AlphaFoldDB" id="A0A937CTU4"/>
<evidence type="ECO:0000313" key="2">
    <source>
        <dbReference type="Proteomes" id="UP000599109"/>
    </source>
</evidence>
<name>A0A937CTU4_9BURK</name>
<reference evidence="1 2" key="1">
    <citation type="journal article" date="2017" name="Int. J. Syst. Evol. Microbiol.">
        <title>Ramlibacter monticola sp. nov., isolated from forest soil.</title>
        <authorList>
            <person name="Chaudhary D.K."/>
            <person name="Kim J."/>
        </authorList>
    </citation>
    <scope>NUCLEOTIDE SEQUENCE [LARGE SCALE GENOMIC DNA]</scope>
    <source>
        <strain evidence="1 2">KACC 19175</strain>
    </source>
</reference>
<gene>
    <name evidence="1" type="ORF">JJ685_09395</name>
</gene>
<accession>A0A937CTU4</accession>
<dbReference type="EMBL" id="JAEQNE010000002">
    <property type="protein sequence ID" value="MBL0391352.1"/>
    <property type="molecule type" value="Genomic_DNA"/>
</dbReference>
<dbReference type="Proteomes" id="UP000599109">
    <property type="component" value="Unassembled WGS sequence"/>
</dbReference>
<proteinExistence type="predicted"/>
<evidence type="ECO:0000313" key="1">
    <source>
        <dbReference type="EMBL" id="MBL0391352.1"/>
    </source>
</evidence>